<feature type="binding site" evidence="13">
    <location>
        <position position="137"/>
    </location>
    <ligand>
        <name>Zn(2+)</name>
        <dbReference type="ChEBI" id="CHEBI:29105"/>
        <note>catalytic</note>
    </ligand>
</feature>
<evidence type="ECO:0000313" key="19">
    <source>
        <dbReference type="Proteomes" id="UP000078287"/>
    </source>
</evidence>
<dbReference type="RefSeq" id="WP_066789103.1">
    <property type="nucleotide sequence ID" value="NZ_LWQS01000065.1"/>
</dbReference>
<dbReference type="Pfam" id="PF00490">
    <property type="entry name" value="ALAD"/>
    <property type="match status" value="1"/>
</dbReference>
<accession>A0A178M708</accession>
<feature type="binding site" evidence="12">
    <location>
        <position position="303"/>
    </location>
    <ligand>
        <name>5-aminolevulinate</name>
        <dbReference type="ChEBI" id="CHEBI:356416"/>
        <label>2</label>
    </ligand>
</feature>
<evidence type="ECO:0000256" key="5">
    <source>
        <dbReference type="ARBA" id="ARBA00020771"/>
    </source>
</evidence>
<feature type="binding site" evidence="12">
    <location>
        <position position="342"/>
    </location>
    <ligand>
        <name>5-aminolevulinate</name>
        <dbReference type="ChEBI" id="CHEBI:356416"/>
        <label>2</label>
    </ligand>
</feature>
<sequence length="352" mass="38370">METLSSRTPVTNGITNHLPTPVQRPRRLRISPALRDLVRETRLTPAQLIAPIFVRHGRDLRVAIRSMPGQYQMSPDQAAREARELAERGIRAVLLFGIPAHKDACGSENADPDGIVPQAIRAIKDAVPGMVVISDMCFCEYTDHGHCGVLNSPDRSDFQPQLGEGYLLNDPTLALLAEASVVHARAGADIIAPSGMIDGMVATIRAALDSAGLSHTSIMSYAAKYASGFYGPFRDAAESPPQFGDRSQYQMDPANAREALREVDLDVAEGADILMVKPALAYLDIIRQVRDRHTLPLAAYQVSGEYSMVKAAALQGWLDEQRIALETLTAIRRAGADMIITYWAKEAAEWLG</sequence>
<feature type="binding site" evidence="12">
    <location>
        <position position="246"/>
    </location>
    <ligand>
        <name>5-aminolevulinate</name>
        <dbReference type="ChEBI" id="CHEBI:356416"/>
        <label>1</label>
    </ligand>
</feature>
<dbReference type="PIRSF" id="PIRSF001415">
    <property type="entry name" value="Porphbilin_synth"/>
    <property type="match status" value="1"/>
</dbReference>
<proteinExistence type="inferred from homology"/>
<dbReference type="OrthoDB" id="9805001at2"/>
<dbReference type="Proteomes" id="UP000078287">
    <property type="component" value="Unassembled WGS sequence"/>
</dbReference>
<evidence type="ECO:0000313" key="18">
    <source>
        <dbReference type="EMBL" id="OAN44540.1"/>
    </source>
</evidence>
<dbReference type="InterPro" id="IPR030656">
    <property type="entry name" value="ALAD_AS"/>
</dbReference>
<feature type="compositionally biased region" description="Polar residues" evidence="17">
    <location>
        <begin position="1"/>
        <end position="18"/>
    </location>
</feature>
<evidence type="ECO:0000256" key="11">
    <source>
        <dbReference type="PIRSR" id="PIRSR001415-1"/>
    </source>
</evidence>
<keyword evidence="13" id="KW-0862">Zinc</keyword>
<gene>
    <name evidence="18" type="ORF">A6A03_16485</name>
</gene>
<feature type="binding site" evidence="14">
    <location>
        <position position="262"/>
    </location>
    <ligand>
        <name>Mg(2+)</name>
        <dbReference type="ChEBI" id="CHEBI:18420"/>
    </ligand>
</feature>
<dbReference type="InterPro" id="IPR013785">
    <property type="entry name" value="Aldolase_TIM"/>
</dbReference>
<keyword evidence="19" id="KW-1185">Reference proteome</keyword>
<evidence type="ECO:0000256" key="12">
    <source>
        <dbReference type="PIRSR" id="PIRSR001415-2"/>
    </source>
</evidence>
<evidence type="ECO:0000256" key="6">
    <source>
        <dbReference type="ARBA" id="ARBA00023133"/>
    </source>
</evidence>
<evidence type="ECO:0000256" key="1">
    <source>
        <dbReference type="ARBA" id="ARBA00004694"/>
    </source>
</evidence>
<dbReference type="EC" id="4.2.1.24" evidence="4 15"/>
<dbReference type="PANTHER" id="PTHR11458:SF0">
    <property type="entry name" value="DELTA-AMINOLEVULINIC ACID DEHYDRATASE"/>
    <property type="match status" value="1"/>
</dbReference>
<dbReference type="NCBIfam" id="NF006762">
    <property type="entry name" value="PRK09283.1"/>
    <property type="match status" value="1"/>
</dbReference>
<feature type="binding site" evidence="12">
    <location>
        <position position="234"/>
    </location>
    <ligand>
        <name>5-aminolevulinate</name>
        <dbReference type="ChEBI" id="CHEBI:356416"/>
        <label>1</label>
    </ligand>
</feature>
<dbReference type="GO" id="GO:0008270">
    <property type="term" value="F:zinc ion binding"/>
    <property type="evidence" value="ECO:0007669"/>
    <property type="project" value="TreeGrafter"/>
</dbReference>
<dbReference type="PANTHER" id="PTHR11458">
    <property type="entry name" value="DELTA-AMINOLEVULINIC ACID DEHYDRATASE"/>
    <property type="match status" value="1"/>
</dbReference>
<evidence type="ECO:0000256" key="16">
    <source>
        <dbReference type="RuleBase" id="RU004161"/>
    </source>
</evidence>
<dbReference type="FunFam" id="3.20.20.70:FF:000019">
    <property type="entry name" value="Delta-aminolevulinic acid dehydratase"/>
    <property type="match status" value="1"/>
</dbReference>
<dbReference type="GO" id="GO:0006782">
    <property type="term" value="P:protoporphyrinogen IX biosynthetic process"/>
    <property type="evidence" value="ECO:0007669"/>
    <property type="project" value="UniProtKB-UniPathway"/>
</dbReference>
<comment type="function">
    <text evidence="9">Catalyzes an early step in the biosynthesis of tetrapyrroles. Binds two molecules of 5-aminolevulinate per subunit, each at a distinct site, and catalyzes their condensation to form porphobilinogen.</text>
</comment>
<dbReference type="SMART" id="SM01004">
    <property type="entry name" value="ALAD"/>
    <property type="match status" value="1"/>
</dbReference>
<keyword evidence="7 15" id="KW-0456">Lyase</keyword>
<evidence type="ECO:0000256" key="9">
    <source>
        <dbReference type="ARBA" id="ARBA00025628"/>
    </source>
</evidence>
<dbReference type="GO" id="GO:0005829">
    <property type="term" value="C:cytosol"/>
    <property type="evidence" value="ECO:0007669"/>
    <property type="project" value="TreeGrafter"/>
</dbReference>
<reference evidence="18 19" key="1">
    <citation type="submission" date="2016-04" db="EMBL/GenBank/DDBJ databases">
        <title>Chloroflexus islandicus sp. nov., a thermophilic filamentous anoxygenic phototrophic bacterium from geyser Strokkur (Iceland).</title>
        <authorList>
            <person name="Gaisin V.A."/>
            <person name="Kalashnikov A.M."/>
            <person name="Sukhacheva M.V."/>
            <person name="Grouzdev D.S."/>
            <person name="Ivanov T.M."/>
            <person name="Kuznetsov B."/>
            <person name="Gorlenko V.M."/>
        </authorList>
    </citation>
    <scope>NUCLEOTIDE SEQUENCE [LARGE SCALE GENOMIC DNA]</scope>
    <source>
        <strain evidence="19">isl-2</strain>
    </source>
</reference>
<evidence type="ECO:0000256" key="4">
    <source>
        <dbReference type="ARBA" id="ARBA00012053"/>
    </source>
</evidence>
<keyword evidence="13" id="KW-0479">Metal-binding</keyword>
<evidence type="ECO:0000256" key="13">
    <source>
        <dbReference type="PIRSR" id="PIRSR001415-3"/>
    </source>
</evidence>
<keyword evidence="8 15" id="KW-0627">Porphyrin biosynthesis</keyword>
<comment type="similarity">
    <text evidence="2 16">Belongs to the ALAD family.</text>
</comment>
<dbReference type="PROSITE" id="PS00169">
    <property type="entry name" value="D_ALA_DEHYDRATASE"/>
    <property type="match status" value="1"/>
</dbReference>
<keyword evidence="14" id="KW-0460">Magnesium</keyword>
<organism evidence="18 19">
    <name type="scientific">Chloroflexus islandicus</name>
    <dbReference type="NCBI Taxonomy" id="1707952"/>
    <lineage>
        <taxon>Bacteria</taxon>
        <taxon>Bacillati</taxon>
        <taxon>Chloroflexota</taxon>
        <taxon>Chloroflexia</taxon>
        <taxon>Chloroflexales</taxon>
        <taxon>Chloroflexineae</taxon>
        <taxon>Chloroflexaceae</taxon>
        <taxon>Chloroflexus</taxon>
    </lineage>
</organism>
<dbReference type="GO" id="GO:0004655">
    <property type="term" value="F:porphobilinogen synthase activity"/>
    <property type="evidence" value="ECO:0007669"/>
    <property type="project" value="UniProtKB-EC"/>
</dbReference>
<feature type="binding site" evidence="13">
    <location>
        <position position="139"/>
    </location>
    <ligand>
        <name>Zn(2+)</name>
        <dbReference type="ChEBI" id="CHEBI:29105"/>
        <note>catalytic</note>
    </ligand>
</feature>
<dbReference type="EMBL" id="LWQS01000065">
    <property type="protein sequence ID" value="OAN44540.1"/>
    <property type="molecule type" value="Genomic_DNA"/>
</dbReference>
<name>A0A178M708_9CHLR</name>
<comment type="pathway">
    <text evidence="1">Porphyrin-containing compound metabolism; protoporphyrin-IX biosynthesis; coproporphyrinogen-III from 5-aminolevulinate: step 1/4.</text>
</comment>
<dbReference type="AlphaFoldDB" id="A0A178M708"/>
<evidence type="ECO:0000256" key="17">
    <source>
        <dbReference type="SAM" id="MobiDB-lite"/>
    </source>
</evidence>
<evidence type="ECO:0000256" key="14">
    <source>
        <dbReference type="PIRSR" id="PIRSR001415-5"/>
    </source>
</evidence>
<feature type="region of interest" description="Disordered" evidence="17">
    <location>
        <begin position="1"/>
        <end position="21"/>
    </location>
</feature>
<comment type="subunit">
    <text evidence="3 15">Homooctamer.</text>
</comment>
<feature type="binding site" evidence="13">
    <location>
        <position position="147"/>
    </location>
    <ligand>
        <name>Zn(2+)</name>
        <dbReference type="ChEBI" id="CHEBI:29105"/>
        <note>catalytic</note>
    </ligand>
</feature>
<dbReference type="Gene3D" id="3.20.20.70">
    <property type="entry name" value="Aldolase class I"/>
    <property type="match status" value="1"/>
</dbReference>
<dbReference type="CDD" id="cd00384">
    <property type="entry name" value="ALAD_PBGS"/>
    <property type="match status" value="1"/>
</dbReference>
<protein>
    <recommendedName>
        <fullName evidence="5 15">Delta-aminolevulinic acid dehydratase</fullName>
        <ecNumber evidence="4 15">4.2.1.24</ecNumber>
    </recommendedName>
</protein>
<evidence type="ECO:0000256" key="10">
    <source>
        <dbReference type="ARBA" id="ARBA00047651"/>
    </source>
</evidence>
<keyword evidence="6" id="KW-0350">Heme biosynthesis</keyword>
<dbReference type="UniPathway" id="UPA00251">
    <property type="reaction ID" value="UER00318"/>
</dbReference>
<feature type="active site" description="Schiff-base intermediate with substrate" evidence="11">
    <location>
        <position position="224"/>
    </location>
</feature>
<dbReference type="PRINTS" id="PR00144">
    <property type="entry name" value="DALDHYDRTASE"/>
</dbReference>
<dbReference type="STRING" id="1707952.A6A03_16485"/>
<evidence type="ECO:0000256" key="8">
    <source>
        <dbReference type="ARBA" id="ARBA00023244"/>
    </source>
</evidence>
<comment type="caution">
    <text evidence="18">The sequence shown here is derived from an EMBL/GenBank/DDBJ whole genome shotgun (WGS) entry which is preliminary data.</text>
</comment>
<evidence type="ECO:0000256" key="2">
    <source>
        <dbReference type="ARBA" id="ARBA00008055"/>
    </source>
</evidence>
<feature type="active site" description="Schiff-base intermediate with substrate" evidence="11">
    <location>
        <position position="277"/>
    </location>
</feature>
<dbReference type="InterPro" id="IPR001731">
    <property type="entry name" value="ALAD"/>
</dbReference>
<evidence type="ECO:0000256" key="3">
    <source>
        <dbReference type="ARBA" id="ARBA00011823"/>
    </source>
</evidence>
<evidence type="ECO:0000256" key="15">
    <source>
        <dbReference type="RuleBase" id="RU000515"/>
    </source>
</evidence>
<dbReference type="SUPFAM" id="SSF51569">
    <property type="entry name" value="Aldolase"/>
    <property type="match status" value="1"/>
</dbReference>
<evidence type="ECO:0000256" key="7">
    <source>
        <dbReference type="ARBA" id="ARBA00023239"/>
    </source>
</evidence>
<comment type="catalytic activity">
    <reaction evidence="10 15">
        <text>2 5-aminolevulinate = porphobilinogen + 2 H2O + H(+)</text>
        <dbReference type="Rhea" id="RHEA:24064"/>
        <dbReference type="ChEBI" id="CHEBI:15377"/>
        <dbReference type="ChEBI" id="CHEBI:15378"/>
        <dbReference type="ChEBI" id="CHEBI:58126"/>
        <dbReference type="ChEBI" id="CHEBI:356416"/>
        <dbReference type="EC" id="4.2.1.24"/>
    </reaction>
</comment>